<dbReference type="Proteomes" id="UP001445472">
    <property type="component" value="Unassembled WGS sequence"/>
</dbReference>
<evidence type="ECO:0000313" key="1">
    <source>
        <dbReference type="EMBL" id="MER6616701.1"/>
    </source>
</evidence>
<protein>
    <submittedName>
        <fullName evidence="1">Uncharacterized protein</fullName>
    </submittedName>
</protein>
<comment type="caution">
    <text evidence="1">The sequence shown here is derived from an EMBL/GenBank/DDBJ whole genome shotgun (WGS) entry which is preliminary data.</text>
</comment>
<dbReference type="EMBL" id="JBEPBX010000027">
    <property type="protein sequence ID" value="MER6616701.1"/>
    <property type="molecule type" value="Genomic_DNA"/>
</dbReference>
<sequence>MTTDGTRNAAGASTVRPAPALTVTEQEIATLVKELPGILDG</sequence>
<proteinExistence type="predicted"/>
<accession>A0ABV1V0Z2</accession>
<reference evidence="1 2" key="1">
    <citation type="submission" date="2024-06" db="EMBL/GenBank/DDBJ databases">
        <title>The Natural Products Discovery Center: Release of the First 8490 Sequenced Strains for Exploring Actinobacteria Biosynthetic Diversity.</title>
        <authorList>
            <person name="Kalkreuter E."/>
            <person name="Kautsar S.A."/>
            <person name="Yang D."/>
            <person name="Bader C.D."/>
            <person name="Teijaro C.N."/>
            <person name="Fluegel L."/>
            <person name="Davis C.M."/>
            <person name="Simpson J.R."/>
            <person name="Lauterbach L."/>
            <person name="Steele A.D."/>
            <person name="Gui C."/>
            <person name="Meng S."/>
            <person name="Li G."/>
            <person name="Viehrig K."/>
            <person name="Ye F."/>
            <person name="Su P."/>
            <person name="Kiefer A.F."/>
            <person name="Nichols A."/>
            <person name="Cepeda A.J."/>
            <person name="Yan W."/>
            <person name="Fan B."/>
            <person name="Jiang Y."/>
            <person name="Adhikari A."/>
            <person name="Zheng C.-J."/>
            <person name="Schuster L."/>
            <person name="Cowan T.M."/>
            <person name="Smanski M.J."/>
            <person name="Chevrette M.G."/>
            <person name="De Carvalho L.P.S."/>
            <person name="Shen B."/>
        </authorList>
    </citation>
    <scope>NUCLEOTIDE SEQUENCE [LARGE SCALE GENOMIC DNA]</scope>
    <source>
        <strain evidence="1 2">NPDC000837</strain>
    </source>
</reference>
<keyword evidence="2" id="KW-1185">Reference proteome</keyword>
<organism evidence="1 2">
    <name type="scientific">Streptomyces xantholiticus</name>
    <dbReference type="NCBI Taxonomy" id="68285"/>
    <lineage>
        <taxon>Bacteria</taxon>
        <taxon>Bacillati</taxon>
        <taxon>Actinomycetota</taxon>
        <taxon>Actinomycetes</taxon>
        <taxon>Kitasatosporales</taxon>
        <taxon>Streptomycetaceae</taxon>
        <taxon>Streptomyces</taxon>
    </lineage>
</organism>
<name>A0ABV1V0Z2_9ACTN</name>
<dbReference type="RefSeq" id="WP_351978002.1">
    <property type="nucleotide sequence ID" value="NZ_JBEPBX010000027.1"/>
</dbReference>
<evidence type="ECO:0000313" key="2">
    <source>
        <dbReference type="Proteomes" id="UP001445472"/>
    </source>
</evidence>
<gene>
    <name evidence="1" type="ORF">ABT276_25665</name>
</gene>